<accession>A0A8X7BC19</accession>
<protein>
    <submittedName>
        <fullName evidence="1">Uncharacterized protein</fullName>
    </submittedName>
</protein>
<dbReference type="AlphaFoldDB" id="A0A8X7BC19"/>
<evidence type="ECO:0000313" key="2">
    <source>
        <dbReference type="Proteomes" id="UP000887159"/>
    </source>
</evidence>
<gene>
    <name evidence="1" type="ORF">TNCV_2692881</name>
</gene>
<comment type="caution">
    <text evidence="1">The sequence shown here is derived from an EMBL/GenBank/DDBJ whole genome shotgun (WGS) entry which is preliminary data.</text>
</comment>
<organism evidence="1 2">
    <name type="scientific">Trichonephila clavipes</name>
    <name type="common">Golden silk orbweaver</name>
    <name type="synonym">Nephila clavipes</name>
    <dbReference type="NCBI Taxonomy" id="2585209"/>
    <lineage>
        <taxon>Eukaryota</taxon>
        <taxon>Metazoa</taxon>
        <taxon>Ecdysozoa</taxon>
        <taxon>Arthropoda</taxon>
        <taxon>Chelicerata</taxon>
        <taxon>Arachnida</taxon>
        <taxon>Araneae</taxon>
        <taxon>Araneomorphae</taxon>
        <taxon>Entelegynae</taxon>
        <taxon>Araneoidea</taxon>
        <taxon>Nephilidae</taxon>
        <taxon>Trichonephila</taxon>
    </lineage>
</organism>
<reference evidence="1" key="1">
    <citation type="submission" date="2020-08" db="EMBL/GenBank/DDBJ databases">
        <title>Multicomponent nature underlies the extraordinary mechanical properties of spider dragline silk.</title>
        <authorList>
            <person name="Kono N."/>
            <person name="Nakamura H."/>
            <person name="Mori M."/>
            <person name="Yoshida Y."/>
            <person name="Ohtoshi R."/>
            <person name="Malay A.D."/>
            <person name="Moran D.A.P."/>
            <person name="Tomita M."/>
            <person name="Numata K."/>
            <person name="Arakawa K."/>
        </authorList>
    </citation>
    <scope>NUCLEOTIDE SEQUENCE</scope>
</reference>
<evidence type="ECO:0000313" key="1">
    <source>
        <dbReference type="EMBL" id="GFY25097.1"/>
    </source>
</evidence>
<sequence length="120" mass="13933">MFSTKCRQKVRMERLRRNVSIKRRGKASKKKIWVGGRHKTQSSPYGCGCVKLLIAMVAANNSSEGSMFWKAKEQEYEARLNYYATSMHYPIDIIVQCVSLFPDALLWLSYTHSDLYDVYP</sequence>
<dbReference type="EMBL" id="BMAU01021370">
    <property type="protein sequence ID" value="GFY25097.1"/>
    <property type="molecule type" value="Genomic_DNA"/>
</dbReference>
<proteinExistence type="predicted"/>
<keyword evidence="2" id="KW-1185">Reference proteome</keyword>
<dbReference type="Proteomes" id="UP000887159">
    <property type="component" value="Unassembled WGS sequence"/>
</dbReference>
<name>A0A8X7BC19_TRICX</name>